<dbReference type="InterPro" id="IPR023298">
    <property type="entry name" value="ATPase_P-typ_TM_dom_sf"/>
</dbReference>
<dbReference type="GO" id="GO:0016887">
    <property type="term" value="F:ATP hydrolysis activity"/>
    <property type="evidence" value="ECO:0007669"/>
    <property type="project" value="InterPro"/>
</dbReference>
<dbReference type="InterPro" id="IPR036412">
    <property type="entry name" value="HAD-like_sf"/>
</dbReference>
<dbReference type="NCBIfam" id="TIGR01525">
    <property type="entry name" value="ATPase-IB_hvy"/>
    <property type="match status" value="1"/>
</dbReference>
<dbReference type="SUPFAM" id="SSF81665">
    <property type="entry name" value="Calcium ATPase, transmembrane domain M"/>
    <property type="match status" value="1"/>
</dbReference>
<dbReference type="Gene3D" id="3.40.50.1000">
    <property type="entry name" value="HAD superfamily/HAD-like"/>
    <property type="match status" value="1"/>
</dbReference>
<evidence type="ECO:0000256" key="3">
    <source>
        <dbReference type="ARBA" id="ARBA00022723"/>
    </source>
</evidence>
<dbReference type="PANTHER" id="PTHR46594:SF4">
    <property type="entry name" value="P-TYPE CATION-TRANSPORTING ATPASE"/>
    <property type="match status" value="1"/>
</dbReference>
<comment type="caution">
    <text evidence="9">The sequence shown here is derived from an EMBL/GenBank/DDBJ whole genome shotgun (WGS) entry which is preliminary data.</text>
</comment>
<dbReference type="InterPro" id="IPR001757">
    <property type="entry name" value="P_typ_ATPase"/>
</dbReference>
<evidence type="ECO:0000259" key="8">
    <source>
        <dbReference type="Pfam" id="PF00122"/>
    </source>
</evidence>
<name>A0A0F9FP81_9ZZZZ</name>
<reference evidence="9" key="1">
    <citation type="journal article" date="2015" name="Nature">
        <title>Complex archaea that bridge the gap between prokaryotes and eukaryotes.</title>
        <authorList>
            <person name="Spang A."/>
            <person name="Saw J.H."/>
            <person name="Jorgensen S.L."/>
            <person name="Zaremba-Niedzwiedzka K."/>
            <person name="Martijn J."/>
            <person name="Lind A.E."/>
            <person name="van Eijk R."/>
            <person name="Schleper C."/>
            <person name="Guy L."/>
            <person name="Ettema T.J."/>
        </authorList>
    </citation>
    <scope>NUCLEOTIDE SEQUENCE</scope>
</reference>
<accession>A0A0F9FP81</accession>
<dbReference type="InterPro" id="IPR027256">
    <property type="entry name" value="P-typ_ATPase_IB"/>
</dbReference>
<keyword evidence="2 7" id="KW-0812">Transmembrane</keyword>
<dbReference type="SFLD" id="SFLDG00002">
    <property type="entry name" value="C1.7:_P-type_atpase_like"/>
    <property type="match status" value="1"/>
</dbReference>
<dbReference type="InterPro" id="IPR018303">
    <property type="entry name" value="ATPase_P-typ_P_site"/>
</dbReference>
<feature type="transmembrane region" description="Helical" evidence="7">
    <location>
        <begin position="518"/>
        <end position="539"/>
    </location>
</feature>
<evidence type="ECO:0000256" key="1">
    <source>
        <dbReference type="ARBA" id="ARBA00004370"/>
    </source>
</evidence>
<keyword evidence="4" id="KW-1278">Translocase</keyword>
<feature type="transmembrane region" description="Helical" evidence="7">
    <location>
        <begin position="148"/>
        <end position="169"/>
    </location>
</feature>
<dbReference type="SFLD" id="SFLDF00027">
    <property type="entry name" value="p-type_atpase"/>
    <property type="match status" value="1"/>
</dbReference>
<evidence type="ECO:0000256" key="2">
    <source>
        <dbReference type="ARBA" id="ARBA00022692"/>
    </source>
</evidence>
<dbReference type="InterPro" id="IPR008250">
    <property type="entry name" value="ATPase_P-typ_transduc_dom_A_sf"/>
</dbReference>
<dbReference type="AlphaFoldDB" id="A0A0F9FP81"/>
<evidence type="ECO:0000256" key="4">
    <source>
        <dbReference type="ARBA" id="ARBA00022967"/>
    </source>
</evidence>
<dbReference type="SUPFAM" id="SSF56784">
    <property type="entry name" value="HAD-like"/>
    <property type="match status" value="1"/>
</dbReference>
<dbReference type="Gene3D" id="3.40.1110.10">
    <property type="entry name" value="Calcium-transporting ATPase, cytoplasmic domain N"/>
    <property type="match status" value="1"/>
</dbReference>
<dbReference type="PRINTS" id="PR00119">
    <property type="entry name" value="CATATPASE"/>
</dbReference>
<keyword evidence="3" id="KW-0479">Metal-binding</keyword>
<feature type="transmembrane region" description="Helical" evidence="7">
    <location>
        <begin position="175"/>
        <end position="196"/>
    </location>
</feature>
<dbReference type="PANTHER" id="PTHR46594">
    <property type="entry name" value="P-TYPE CATION-TRANSPORTING ATPASE"/>
    <property type="match status" value="1"/>
</dbReference>
<dbReference type="Pfam" id="PF00702">
    <property type="entry name" value="Hydrolase"/>
    <property type="match status" value="1"/>
</dbReference>
<dbReference type="Gene3D" id="2.70.150.10">
    <property type="entry name" value="Calcium-transporting ATPase, cytoplasmic transduction domain A"/>
    <property type="match status" value="1"/>
</dbReference>
<feature type="domain" description="P-type ATPase A" evidence="8">
    <location>
        <begin position="27"/>
        <end position="129"/>
    </location>
</feature>
<protein>
    <recommendedName>
        <fullName evidence="8">P-type ATPase A domain-containing protein</fullName>
    </recommendedName>
</protein>
<feature type="non-terminal residue" evidence="9">
    <location>
        <position position="1"/>
    </location>
</feature>
<organism evidence="9">
    <name type="scientific">marine sediment metagenome</name>
    <dbReference type="NCBI Taxonomy" id="412755"/>
    <lineage>
        <taxon>unclassified sequences</taxon>
        <taxon>metagenomes</taxon>
        <taxon>ecological metagenomes</taxon>
    </lineage>
</organism>
<keyword evidence="5 7" id="KW-1133">Transmembrane helix</keyword>
<dbReference type="FunFam" id="2.70.150.10:FF:000002">
    <property type="entry name" value="Copper-transporting ATPase 1, putative"/>
    <property type="match status" value="1"/>
</dbReference>
<gene>
    <name evidence="9" type="ORF">LCGC14_2218570</name>
</gene>
<dbReference type="SUPFAM" id="SSF81653">
    <property type="entry name" value="Calcium ATPase, transduction domain A"/>
    <property type="match status" value="1"/>
</dbReference>
<dbReference type="InterPro" id="IPR044492">
    <property type="entry name" value="P_typ_ATPase_HD_dom"/>
</dbReference>
<comment type="subcellular location">
    <subcellularLocation>
        <location evidence="1">Membrane</location>
    </subcellularLocation>
</comment>
<dbReference type="GO" id="GO:0019829">
    <property type="term" value="F:ATPase-coupled monoatomic cation transmembrane transporter activity"/>
    <property type="evidence" value="ECO:0007669"/>
    <property type="project" value="InterPro"/>
</dbReference>
<evidence type="ECO:0000256" key="7">
    <source>
        <dbReference type="SAM" id="Phobius"/>
    </source>
</evidence>
<dbReference type="NCBIfam" id="TIGR01494">
    <property type="entry name" value="ATPase_P-type"/>
    <property type="match status" value="1"/>
</dbReference>
<dbReference type="Pfam" id="PF00122">
    <property type="entry name" value="E1-E2_ATPase"/>
    <property type="match status" value="1"/>
</dbReference>
<dbReference type="EMBL" id="LAZR01029597">
    <property type="protein sequence ID" value="KKL59115.1"/>
    <property type="molecule type" value="Genomic_DNA"/>
</dbReference>
<proteinExistence type="predicted"/>
<dbReference type="PROSITE" id="PS00154">
    <property type="entry name" value="ATPASE_E1_E2"/>
    <property type="match status" value="1"/>
</dbReference>
<dbReference type="GO" id="GO:0005524">
    <property type="term" value="F:ATP binding"/>
    <property type="evidence" value="ECO:0007669"/>
    <property type="project" value="InterPro"/>
</dbReference>
<dbReference type="InterPro" id="IPR023299">
    <property type="entry name" value="ATPase_P-typ_cyto_dom_N"/>
</dbReference>
<evidence type="ECO:0000256" key="5">
    <source>
        <dbReference type="ARBA" id="ARBA00022989"/>
    </source>
</evidence>
<dbReference type="SFLD" id="SFLDS00003">
    <property type="entry name" value="Haloacid_Dehalogenase"/>
    <property type="match status" value="1"/>
</dbReference>
<dbReference type="NCBIfam" id="TIGR01511">
    <property type="entry name" value="ATPase-IB1_Cu"/>
    <property type="match status" value="1"/>
</dbReference>
<dbReference type="InterPro" id="IPR023214">
    <property type="entry name" value="HAD_sf"/>
</dbReference>
<feature type="transmembrane region" description="Helical" evidence="7">
    <location>
        <begin position="493"/>
        <end position="512"/>
    </location>
</feature>
<evidence type="ECO:0000256" key="6">
    <source>
        <dbReference type="ARBA" id="ARBA00023136"/>
    </source>
</evidence>
<dbReference type="GO" id="GO:0016020">
    <property type="term" value="C:membrane"/>
    <property type="evidence" value="ECO:0007669"/>
    <property type="project" value="UniProtKB-SubCell"/>
</dbReference>
<dbReference type="InterPro" id="IPR059000">
    <property type="entry name" value="ATPase_P-type_domA"/>
</dbReference>
<evidence type="ECO:0000313" key="9">
    <source>
        <dbReference type="EMBL" id="KKL59115.1"/>
    </source>
</evidence>
<dbReference type="GO" id="GO:0046872">
    <property type="term" value="F:metal ion binding"/>
    <property type="evidence" value="ECO:0007669"/>
    <property type="project" value="UniProtKB-KW"/>
</dbReference>
<keyword evidence="6 7" id="KW-0472">Membrane</keyword>
<sequence>TSYHILSGYVSLLVRTRSSQAIKKLMELQPATARIIREDRREEEIPIELVKPGDLVRVRSGENLPVDGVVVDGVSTVDQSFVTGEPIPILKRKGDEIIGGSTNQQGTLIVEVTKVGSESFLQQIAQHIQEARALKPGIVILIDRVLKYFVWIVLTAAFIAFFIWTVGAWLIVGEIYLETAIFAILAVLVMGYPCALGMATPLAMIKGGGIAAQKGILMRSGEAFQAFNDVNKIILDKTGTLTVGKPKVIQVITCNEYDELSLLSIAASIEIGSDHPLGKAIVDHALTQNADLMPVDEFQTITGHGVRGMIQDKEILVGNSRFMLKEGVIISEFEEQIKNFENQGFTVIIIAENNILAGFIAVGDTLKDDAKEMIELLHEEGFETVILTGDNWRVANTIAQKLGIKEVLAEVLPQEKAAKIRELQAEGYKVAMVGDGINDAPALMQADIGIAIGAGTDIAIESADIILVSESLKGILDAYYIGKSSYSKTRQNVALAFSFNGIGVVAAVMGIVHPIWAMIAMALSVSAILLNSFGSRSFIKSQRLKRKNNHKNH</sequence>